<protein>
    <submittedName>
        <fullName evidence="2">DUF5615 family PIN-like protein</fullName>
    </submittedName>
</protein>
<proteinExistence type="predicted"/>
<sequence length="54" mass="5989">MPKTICFHLDENVTYAIANGLRRRGIDVTTTPEAGLIGASDEEQLAFVIEQKRV</sequence>
<feature type="non-terminal residue" evidence="2">
    <location>
        <position position="54"/>
    </location>
</feature>
<accession>A0ABS3FX19</accession>
<dbReference type="Proteomes" id="UP000664844">
    <property type="component" value="Unassembled WGS sequence"/>
</dbReference>
<evidence type="ECO:0000259" key="1">
    <source>
        <dbReference type="Pfam" id="PF18480"/>
    </source>
</evidence>
<comment type="caution">
    <text evidence="2">The sequence shown here is derived from an EMBL/GenBank/DDBJ whole genome shotgun (WGS) entry which is preliminary data.</text>
</comment>
<evidence type="ECO:0000313" key="3">
    <source>
        <dbReference type="Proteomes" id="UP000664844"/>
    </source>
</evidence>
<dbReference type="RefSeq" id="WP_207090105.1">
    <property type="nucleotide sequence ID" value="NZ_JAFLQW010000574.1"/>
</dbReference>
<dbReference type="EMBL" id="JAFLQW010000574">
    <property type="protein sequence ID" value="MBO0351661.1"/>
    <property type="molecule type" value="Genomic_DNA"/>
</dbReference>
<name>A0ABS3FX19_9CYAN</name>
<keyword evidence="3" id="KW-1185">Reference proteome</keyword>
<reference evidence="2 3" key="1">
    <citation type="submission" date="2021-03" db="EMBL/GenBank/DDBJ databases">
        <title>Metabolic Capacity of the Antarctic Cyanobacterium Phormidium pseudopriestleyi that Sustains Oxygenic Photosynthesis in the Presence of Hydrogen Sulfide.</title>
        <authorList>
            <person name="Lumian J.E."/>
            <person name="Jungblut A.D."/>
            <person name="Dillon M.L."/>
            <person name="Hawes I."/>
            <person name="Doran P.T."/>
            <person name="Mackey T.J."/>
            <person name="Dick G.J."/>
            <person name="Grettenberger C.L."/>
            <person name="Sumner D.Y."/>
        </authorList>
    </citation>
    <scope>NUCLEOTIDE SEQUENCE [LARGE SCALE GENOMIC DNA]</scope>
    <source>
        <strain evidence="2 3">FRX01</strain>
    </source>
</reference>
<organism evidence="2 3">
    <name type="scientific">Phormidium pseudopriestleyi FRX01</name>
    <dbReference type="NCBI Taxonomy" id="1759528"/>
    <lineage>
        <taxon>Bacteria</taxon>
        <taxon>Bacillati</taxon>
        <taxon>Cyanobacteriota</taxon>
        <taxon>Cyanophyceae</taxon>
        <taxon>Oscillatoriophycideae</taxon>
        <taxon>Oscillatoriales</taxon>
        <taxon>Oscillatoriaceae</taxon>
        <taxon>Phormidium</taxon>
    </lineage>
</organism>
<evidence type="ECO:0000313" key="2">
    <source>
        <dbReference type="EMBL" id="MBO0351661.1"/>
    </source>
</evidence>
<feature type="domain" description="DUF5615" evidence="1">
    <location>
        <begin position="7"/>
        <end position="54"/>
    </location>
</feature>
<dbReference type="InterPro" id="IPR041049">
    <property type="entry name" value="DUF5615"/>
</dbReference>
<gene>
    <name evidence="2" type="ORF">J0895_21775</name>
</gene>
<dbReference type="Pfam" id="PF18480">
    <property type="entry name" value="DUF5615"/>
    <property type="match status" value="1"/>
</dbReference>